<organism evidence="2 3">
    <name type="scientific">Mucor plumbeus</name>
    <dbReference type="NCBI Taxonomy" id="97098"/>
    <lineage>
        <taxon>Eukaryota</taxon>
        <taxon>Fungi</taxon>
        <taxon>Fungi incertae sedis</taxon>
        <taxon>Mucoromycota</taxon>
        <taxon>Mucoromycotina</taxon>
        <taxon>Mucoromycetes</taxon>
        <taxon>Mucorales</taxon>
        <taxon>Mucorineae</taxon>
        <taxon>Mucoraceae</taxon>
        <taxon>Mucor</taxon>
    </lineage>
</organism>
<reference evidence="2" key="1">
    <citation type="submission" date="2020-12" db="EMBL/GenBank/DDBJ databases">
        <title>Metabolic potential, ecology and presence of endohyphal bacteria is reflected in genomic diversity of Mucoromycotina.</title>
        <authorList>
            <person name="Muszewska A."/>
            <person name="Okrasinska A."/>
            <person name="Steczkiewicz K."/>
            <person name="Drgas O."/>
            <person name="Orlowska M."/>
            <person name="Perlinska-Lenart U."/>
            <person name="Aleksandrzak-Piekarczyk T."/>
            <person name="Szatraj K."/>
            <person name="Zielenkiewicz U."/>
            <person name="Pilsyk S."/>
            <person name="Malc E."/>
            <person name="Mieczkowski P."/>
            <person name="Kruszewska J.S."/>
            <person name="Biernat P."/>
            <person name="Pawlowska J."/>
        </authorList>
    </citation>
    <scope>NUCLEOTIDE SEQUENCE</scope>
    <source>
        <strain evidence="2">CBS 226.32</strain>
    </source>
</reference>
<evidence type="ECO:0000313" key="2">
    <source>
        <dbReference type="EMBL" id="KAG2205930.1"/>
    </source>
</evidence>
<dbReference type="EMBL" id="JAEPRC010000162">
    <property type="protein sequence ID" value="KAG2205930.1"/>
    <property type="molecule type" value="Genomic_DNA"/>
</dbReference>
<feature type="compositionally biased region" description="Low complexity" evidence="1">
    <location>
        <begin position="84"/>
        <end position="112"/>
    </location>
</feature>
<gene>
    <name evidence="2" type="ORF">INT46_002221</name>
</gene>
<feature type="region of interest" description="Disordered" evidence="1">
    <location>
        <begin position="83"/>
        <end position="112"/>
    </location>
</feature>
<keyword evidence="3" id="KW-1185">Reference proteome</keyword>
<evidence type="ECO:0000256" key="1">
    <source>
        <dbReference type="SAM" id="MobiDB-lite"/>
    </source>
</evidence>
<dbReference type="Proteomes" id="UP000650833">
    <property type="component" value="Unassembled WGS sequence"/>
</dbReference>
<name>A0A8H7R8M0_9FUNG</name>
<dbReference type="OrthoDB" id="2230841at2759"/>
<accession>A0A8H7R8M0</accession>
<sequence length="283" mass="32038">MNDTLQNAPKKKKPTIIDATVLFNKKNSKGSCFYSTYEEYWRVRDEEEINQTARRIEKRAHESLEHIAGNVFNSIVESSKRLCSNSNSNSDSNSDSNSNSNSDSDSNSTTTTTTALNEITSTYKEITGLRILYIDDDGVKIMLEKELLEGLREQTTLESQSLSSSVTLLLTSLNQANRGFYTYRSIIKRFNLPENERFDIVTHADLNFIETMDNHFLNLNQSPSNPLLQPTLERTAAIHTTIALLNNLFLSVNDKINFNWIEIETLLTQSTKWDGAGFRAGSD</sequence>
<comment type="caution">
    <text evidence="2">The sequence shown here is derived from an EMBL/GenBank/DDBJ whole genome shotgun (WGS) entry which is preliminary data.</text>
</comment>
<proteinExistence type="predicted"/>
<dbReference type="AlphaFoldDB" id="A0A8H7R8M0"/>
<protein>
    <submittedName>
        <fullName evidence="2">Uncharacterized protein</fullName>
    </submittedName>
</protein>
<evidence type="ECO:0000313" key="3">
    <source>
        <dbReference type="Proteomes" id="UP000650833"/>
    </source>
</evidence>